<protein>
    <submittedName>
        <fullName evidence="3">Type IV pilus assembly protein PilP</fullName>
    </submittedName>
</protein>
<dbReference type="PIRSF" id="PIRSF016481">
    <property type="entry name" value="Pilus_assembly_PilP"/>
    <property type="match status" value="1"/>
</dbReference>
<sequence>MRRLVRQWPLCVGIAGLALLTGCADPSLTQLEATLSDIRQMPSGEPAMVIPYVPLYPAQRYQHSNARSPFLPPESIPNSASGERLVSENAPDQQRSPEPLERFSLQELQLVGTLQMGTRNVAMVAAPDGEVVTVREGNYVGTDYGRITAISDQKVRITERVYTRQNGWQSRPATLTIDDERLTDDRDVDDDPATQRR</sequence>
<gene>
    <name evidence="3" type="ORF">SAMN04487951_1057</name>
</gene>
<dbReference type="PROSITE" id="PS51257">
    <property type="entry name" value="PROKAR_LIPOPROTEIN"/>
    <property type="match status" value="1"/>
</dbReference>
<proteinExistence type="predicted"/>
<dbReference type="OrthoDB" id="5296580at2"/>
<reference evidence="4" key="1">
    <citation type="submission" date="2016-10" db="EMBL/GenBank/DDBJ databases">
        <authorList>
            <person name="Varghese N."/>
            <person name="Submissions S."/>
        </authorList>
    </citation>
    <scope>NUCLEOTIDE SEQUENCE [LARGE SCALE GENOMIC DNA]</scope>
    <source>
        <strain evidence="4">CGMCC 1.6494</strain>
    </source>
</reference>
<feature type="signal peptide" evidence="2">
    <location>
        <begin position="1"/>
        <end position="24"/>
    </location>
</feature>
<evidence type="ECO:0000256" key="1">
    <source>
        <dbReference type="SAM" id="MobiDB-lite"/>
    </source>
</evidence>
<dbReference type="STRING" id="416873.SAMN04487951_1057"/>
<dbReference type="Proteomes" id="UP000199677">
    <property type="component" value="Unassembled WGS sequence"/>
</dbReference>
<evidence type="ECO:0000313" key="4">
    <source>
        <dbReference type="Proteomes" id="UP000199677"/>
    </source>
</evidence>
<dbReference type="EMBL" id="FNII01000005">
    <property type="protein sequence ID" value="SDN42276.1"/>
    <property type="molecule type" value="Genomic_DNA"/>
</dbReference>
<name>A0A1H0B9F8_9GAMM</name>
<feature type="region of interest" description="Disordered" evidence="1">
    <location>
        <begin position="173"/>
        <end position="197"/>
    </location>
</feature>
<dbReference type="AlphaFoldDB" id="A0A1H0B9F8"/>
<feature type="region of interest" description="Disordered" evidence="1">
    <location>
        <begin position="64"/>
        <end position="99"/>
    </location>
</feature>
<accession>A0A1H0B9F8</accession>
<dbReference type="Gene3D" id="2.30.30.830">
    <property type="match status" value="1"/>
</dbReference>
<feature type="chain" id="PRO_5011655761" evidence="2">
    <location>
        <begin position="25"/>
        <end position="197"/>
    </location>
</feature>
<feature type="compositionally biased region" description="Acidic residues" evidence="1">
    <location>
        <begin position="186"/>
        <end position="197"/>
    </location>
</feature>
<organism evidence="3 4">
    <name type="scientific">Vreelandella arcis</name>
    <dbReference type="NCBI Taxonomy" id="416873"/>
    <lineage>
        <taxon>Bacteria</taxon>
        <taxon>Pseudomonadati</taxon>
        <taxon>Pseudomonadota</taxon>
        <taxon>Gammaproteobacteria</taxon>
        <taxon>Oceanospirillales</taxon>
        <taxon>Halomonadaceae</taxon>
        <taxon>Vreelandella</taxon>
    </lineage>
</organism>
<keyword evidence="2" id="KW-0732">Signal</keyword>
<keyword evidence="4" id="KW-1185">Reference proteome</keyword>
<evidence type="ECO:0000256" key="2">
    <source>
        <dbReference type="SAM" id="SignalP"/>
    </source>
</evidence>
<dbReference type="Pfam" id="PF04351">
    <property type="entry name" value="PilP"/>
    <property type="match status" value="1"/>
</dbReference>
<dbReference type="InterPro" id="IPR007446">
    <property type="entry name" value="PilP"/>
</dbReference>
<dbReference type="RefSeq" id="WP_089703947.1">
    <property type="nucleotide sequence ID" value="NZ_FNII01000005.1"/>
</dbReference>
<evidence type="ECO:0000313" key="3">
    <source>
        <dbReference type="EMBL" id="SDN42276.1"/>
    </source>
</evidence>